<dbReference type="EMBL" id="JACHGJ010000002">
    <property type="protein sequence ID" value="MBB6479962.1"/>
    <property type="molecule type" value="Genomic_DNA"/>
</dbReference>
<evidence type="ECO:0000259" key="3">
    <source>
        <dbReference type="SMART" id="SM00062"/>
    </source>
</evidence>
<feature type="chain" id="PRO_5032590514" evidence="2">
    <location>
        <begin position="20"/>
        <end position="244"/>
    </location>
</feature>
<accession>A0A841RC32</accession>
<keyword evidence="5" id="KW-1185">Reference proteome</keyword>
<dbReference type="Proteomes" id="UP000587760">
    <property type="component" value="Unassembled WGS sequence"/>
</dbReference>
<keyword evidence="1 2" id="KW-0732">Signal</keyword>
<dbReference type="SMART" id="SM00062">
    <property type="entry name" value="PBPb"/>
    <property type="match status" value="1"/>
</dbReference>
<reference evidence="4 5" key="1">
    <citation type="submission" date="2020-08" db="EMBL/GenBank/DDBJ databases">
        <title>Genomic Encyclopedia of Type Strains, Phase IV (KMG-IV): sequencing the most valuable type-strain genomes for metagenomic binning, comparative biology and taxonomic classification.</title>
        <authorList>
            <person name="Goeker M."/>
        </authorList>
    </citation>
    <scope>NUCLEOTIDE SEQUENCE [LARGE SCALE GENOMIC DNA]</scope>
    <source>
        <strain evidence="4 5">DSM 2461</strain>
    </source>
</reference>
<sequence length="244" mass="27971">MMPKTLFFLILLLPSALVAKDPLQIVTDIWAPYVYRDEESAAGFDYEVMDAVLKRMEVDYELKILPWKRCIYLIENREADAILDISMNDNRLETMIFPEEPISSSESVLFYRKGTTYRFAGLSDLDNLIVGTILGYEYNRDFLEAENFKKEPVTSLEQNIGKLLLGRIDMFISNRSVGLFTIMNMGKSSEITYLPEPVSGGLNYLAFSKVESNVNLAKAFSEELKRFKTTAEYRTILARYGQNP</sequence>
<dbReference type="Pfam" id="PF00497">
    <property type="entry name" value="SBP_bac_3"/>
    <property type="match status" value="1"/>
</dbReference>
<evidence type="ECO:0000256" key="1">
    <source>
        <dbReference type="ARBA" id="ARBA00022729"/>
    </source>
</evidence>
<feature type="signal peptide" evidence="2">
    <location>
        <begin position="1"/>
        <end position="19"/>
    </location>
</feature>
<dbReference type="PANTHER" id="PTHR35936">
    <property type="entry name" value="MEMBRANE-BOUND LYTIC MUREIN TRANSGLYCOSYLASE F"/>
    <property type="match status" value="1"/>
</dbReference>
<feature type="domain" description="Solute-binding protein family 3/N-terminal" evidence="3">
    <location>
        <begin position="22"/>
        <end position="244"/>
    </location>
</feature>
<evidence type="ECO:0000256" key="2">
    <source>
        <dbReference type="SAM" id="SignalP"/>
    </source>
</evidence>
<gene>
    <name evidence="4" type="ORF">HNR50_001620</name>
</gene>
<protein>
    <submittedName>
        <fullName evidence="4">Polar amino acid transport system substrate-binding protein</fullName>
    </submittedName>
</protein>
<dbReference type="InterPro" id="IPR001638">
    <property type="entry name" value="Solute-binding_3/MltF_N"/>
</dbReference>
<dbReference type="PANTHER" id="PTHR35936:SF25">
    <property type="entry name" value="ABC TRANSPORTER SUBSTRATE-BINDING PROTEIN"/>
    <property type="match status" value="1"/>
</dbReference>
<dbReference type="SUPFAM" id="SSF53850">
    <property type="entry name" value="Periplasmic binding protein-like II"/>
    <property type="match status" value="1"/>
</dbReference>
<dbReference type="Gene3D" id="3.40.190.10">
    <property type="entry name" value="Periplasmic binding protein-like II"/>
    <property type="match status" value="2"/>
</dbReference>
<comment type="caution">
    <text evidence="4">The sequence shown here is derived from an EMBL/GenBank/DDBJ whole genome shotgun (WGS) entry which is preliminary data.</text>
</comment>
<evidence type="ECO:0000313" key="4">
    <source>
        <dbReference type="EMBL" id="MBB6479962.1"/>
    </source>
</evidence>
<proteinExistence type="predicted"/>
<evidence type="ECO:0000313" key="5">
    <source>
        <dbReference type="Proteomes" id="UP000587760"/>
    </source>
</evidence>
<name>A0A841RC32_9SPIO</name>
<organism evidence="4 5">
    <name type="scientific">Spirochaeta isovalerica</name>
    <dbReference type="NCBI Taxonomy" id="150"/>
    <lineage>
        <taxon>Bacteria</taxon>
        <taxon>Pseudomonadati</taxon>
        <taxon>Spirochaetota</taxon>
        <taxon>Spirochaetia</taxon>
        <taxon>Spirochaetales</taxon>
        <taxon>Spirochaetaceae</taxon>
        <taxon>Spirochaeta</taxon>
    </lineage>
</organism>
<dbReference type="AlphaFoldDB" id="A0A841RC32"/>